<dbReference type="SMART" id="SM00880">
    <property type="entry name" value="CHAD"/>
    <property type="match status" value="1"/>
</dbReference>
<proteinExistence type="predicted"/>
<dbReference type="PANTHER" id="PTHR39339">
    <property type="entry name" value="SLR1444 PROTEIN"/>
    <property type="match status" value="1"/>
</dbReference>
<dbReference type="PROSITE" id="PS51708">
    <property type="entry name" value="CHAD"/>
    <property type="match status" value="1"/>
</dbReference>
<dbReference type="SMART" id="SM01118">
    <property type="entry name" value="CYTH"/>
    <property type="match status" value="1"/>
</dbReference>
<dbReference type="AlphaFoldDB" id="A0A7I7WBY3"/>
<dbReference type="Gene3D" id="1.40.20.10">
    <property type="entry name" value="CHAD domain"/>
    <property type="match status" value="1"/>
</dbReference>
<dbReference type="InterPro" id="IPR038186">
    <property type="entry name" value="CHAD_dom_sf"/>
</dbReference>
<dbReference type="InterPro" id="IPR033469">
    <property type="entry name" value="CYTH-like_dom_sf"/>
</dbReference>
<evidence type="ECO:0000259" key="1">
    <source>
        <dbReference type="PROSITE" id="PS51707"/>
    </source>
</evidence>
<accession>A0A7I7WBY3</accession>
<feature type="domain" description="CYTH" evidence="1">
    <location>
        <begin position="11"/>
        <end position="198"/>
    </location>
</feature>
<reference evidence="3" key="3">
    <citation type="submission" date="2020-02" db="EMBL/GenBank/DDBJ databases">
        <authorList>
            <person name="Matsumoto Y."/>
            <person name="Motooka D."/>
            <person name="Nakamura S."/>
        </authorList>
    </citation>
    <scope>NUCLEOTIDE SEQUENCE</scope>
    <source>
        <strain evidence="3">JCM 12687</strain>
    </source>
</reference>
<dbReference type="PANTHER" id="PTHR39339:SF1">
    <property type="entry name" value="CHAD DOMAIN-CONTAINING PROTEIN"/>
    <property type="match status" value="1"/>
</dbReference>
<organism evidence="4 5">
    <name type="scientific">Mycobacterium branderi</name>
    <dbReference type="NCBI Taxonomy" id="43348"/>
    <lineage>
        <taxon>Bacteria</taxon>
        <taxon>Bacillati</taxon>
        <taxon>Actinomycetota</taxon>
        <taxon>Actinomycetes</taxon>
        <taxon>Mycobacteriales</taxon>
        <taxon>Mycobacteriaceae</taxon>
        <taxon>Mycobacterium</taxon>
    </lineage>
</organism>
<dbReference type="Gene3D" id="2.40.320.10">
    <property type="entry name" value="Hypothetical Protein Pfu-838710-001"/>
    <property type="match status" value="1"/>
</dbReference>
<dbReference type="RefSeq" id="WP_083133284.1">
    <property type="nucleotide sequence ID" value="NZ_AP022606.1"/>
</dbReference>
<reference evidence="4 5" key="1">
    <citation type="submission" date="2016-12" db="EMBL/GenBank/DDBJ databases">
        <title>The new phylogeny of genus Mycobacterium.</title>
        <authorList>
            <person name="Tortoli E."/>
            <person name="Trovato A."/>
            <person name="Cirillo D.M."/>
        </authorList>
    </citation>
    <scope>NUCLEOTIDE SEQUENCE [LARGE SCALE GENOMIC DNA]</scope>
    <source>
        <strain evidence="4 5">DSM 44624</strain>
    </source>
</reference>
<dbReference type="EMBL" id="AP022606">
    <property type="protein sequence ID" value="BBZ13388.1"/>
    <property type="molecule type" value="Genomic_DNA"/>
</dbReference>
<dbReference type="InterPro" id="IPR023577">
    <property type="entry name" value="CYTH_domain"/>
</dbReference>
<dbReference type="SUPFAM" id="SSF55154">
    <property type="entry name" value="CYTH-like phosphatases"/>
    <property type="match status" value="1"/>
</dbReference>
<dbReference type="PROSITE" id="PS51707">
    <property type="entry name" value="CYTH"/>
    <property type="match status" value="1"/>
</dbReference>
<evidence type="ECO:0000313" key="6">
    <source>
        <dbReference type="Proteomes" id="UP000467379"/>
    </source>
</evidence>
<keyword evidence="6" id="KW-1185">Reference proteome</keyword>
<name>A0A7I7WBY3_9MYCO</name>
<dbReference type="OrthoDB" id="9777271at2"/>
<dbReference type="Proteomes" id="UP000192441">
    <property type="component" value="Unassembled WGS sequence"/>
</dbReference>
<feature type="domain" description="CHAD" evidence="2">
    <location>
        <begin position="205"/>
        <end position="476"/>
    </location>
</feature>
<dbReference type="Pfam" id="PF01928">
    <property type="entry name" value="CYTH"/>
    <property type="match status" value="1"/>
</dbReference>
<evidence type="ECO:0000313" key="4">
    <source>
        <dbReference type="EMBL" id="ORA34048.1"/>
    </source>
</evidence>
<dbReference type="CDD" id="cd07374">
    <property type="entry name" value="CYTH-like_Pase"/>
    <property type="match status" value="1"/>
</dbReference>
<dbReference type="EMBL" id="MVHM01000016">
    <property type="protein sequence ID" value="ORA34048.1"/>
    <property type="molecule type" value="Genomic_DNA"/>
</dbReference>
<dbReference type="InterPro" id="IPR007899">
    <property type="entry name" value="CHAD_dom"/>
</dbReference>
<sequence>MPVKAPSTSRQVEVERKFDVAESTLPPSFGAIPVIGRIEKRPPQTLDAQYFDTPDHDLASHRITLRRRTGGTDAGWHLKLPAGPDARTEVRAPLSDTVPDDLRDVVLAIVRDRPLRPVARITTHREVQLLSGADGEPLAEFCDDRVTASSDDLCSEQRWREWELELAGSDTKLLDLLSARLIDAGATPARHASKLARVLDGHDGQQLPADPLRRAVAEQVEQLIVWDRAVRADVDDAVHQMRVATRKIRSLLRASPESFGVSDDTSVLDQLRELAAVLGEARDAEVLAERYRAALDRLPPELVRGRVRERLVDDASDRYRAGLRRSLEAMRSPQYFRLLDALEALVAEPAATGPGQKPAVDAGYRRVRKAAKTAAKTPEEGRDAALHRIRKRAKRLRYTATAVGVSKVARRAEAIQSLLGEHQDSVVSRIHLQQQADAASAAGEDTFTYGLLYQQEADLADSCRRQLPKALHKLDKAVRKKLR</sequence>
<evidence type="ECO:0000313" key="5">
    <source>
        <dbReference type="Proteomes" id="UP000192441"/>
    </source>
</evidence>
<protein>
    <submittedName>
        <fullName evidence="4">CHAD domain-containing protein</fullName>
    </submittedName>
</protein>
<dbReference type="Pfam" id="PF05235">
    <property type="entry name" value="CHAD"/>
    <property type="match status" value="1"/>
</dbReference>
<evidence type="ECO:0000259" key="2">
    <source>
        <dbReference type="PROSITE" id="PS51708"/>
    </source>
</evidence>
<evidence type="ECO:0000313" key="3">
    <source>
        <dbReference type="EMBL" id="BBZ13388.1"/>
    </source>
</evidence>
<reference evidence="3 6" key="2">
    <citation type="journal article" date="2019" name="Emerg. Microbes Infect.">
        <title>Comprehensive subspecies identification of 175 nontuberculous mycobacteria species based on 7547 genomic profiles.</title>
        <authorList>
            <person name="Matsumoto Y."/>
            <person name="Kinjo T."/>
            <person name="Motooka D."/>
            <person name="Nabeya D."/>
            <person name="Jung N."/>
            <person name="Uechi K."/>
            <person name="Horii T."/>
            <person name="Iida T."/>
            <person name="Fujita J."/>
            <person name="Nakamura S."/>
        </authorList>
    </citation>
    <scope>NUCLEOTIDE SEQUENCE [LARGE SCALE GENOMIC DNA]</scope>
    <source>
        <strain evidence="3 6">JCM 12687</strain>
    </source>
</reference>
<gene>
    <name evidence="4" type="ORF">BST20_20695</name>
    <name evidence="3" type="ORF">MBRA_35830</name>
</gene>
<dbReference type="Proteomes" id="UP000467379">
    <property type="component" value="Chromosome"/>
</dbReference>